<dbReference type="GO" id="GO:0008616">
    <property type="term" value="P:tRNA queuosine(34) biosynthetic process"/>
    <property type="evidence" value="ECO:0007669"/>
    <property type="project" value="UniProtKB-KW"/>
</dbReference>
<dbReference type="GO" id="GO:0051075">
    <property type="term" value="F:S-adenosylmethionine:tRNA ribosyltransferase-isomerase activity"/>
    <property type="evidence" value="ECO:0007669"/>
    <property type="project" value="TreeGrafter"/>
</dbReference>
<dbReference type="RefSeq" id="WP_234306427.1">
    <property type="nucleotide sequence ID" value="NZ_LEFL01000044.1"/>
</dbReference>
<dbReference type="InterPro" id="IPR003699">
    <property type="entry name" value="QueA"/>
</dbReference>
<evidence type="ECO:0000256" key="3">
    <source>
        <dbReference type="ARBA" id="ARBA00022691"/>
    </source>
</evidence>
<accession>A0A3M5D500</accession>
<dbReference type="InterPro" id="IPR036100">
    <property type="entry name" value="QueA_sf"/>
</dbReference>
<keyword evidence="2" id="KW-0808">Transferase</keyword>
<name>A0A3M5D500_PSEAI</name>
<dbReference type="Pfam" id="PF02547">
    <property type="entry name" value="Queuosine_synth"/>
    <property type="match status" value="1"/>
</dbReference>
<keyword evidence="3" id="KW-0949">S-adenosyl-L-methionine</keyword>
<feature type="non-terminal residue" evidence="5">
    <location>
        <position position="70"/>
    </location>
</feature>
<organism evidence="5 6">
    <name type="scientific">Pseudomonas aeruginosa</name>
    <dbReference type="NCBI Taxonomy" id="287"/>
    <lineage>
        <taxon>Bacteria</taxon>
        <taxon>Pseudomonadati</taxon>
        <taxon>Pseudomonadota</taxon>
        <taxon>Gammaproteobacteria</taxon>
        <taxon>Pseudomonadales</taxon>
        <taxon>Pseudomonadaceae</taxon>
        <taxon>Pseudomonas</taxon>
    </lineage>
</organism>
<keyword evidence="1" id="KW-0963">Cytoplasm</keyword>
<evidence type="ECO:0000313" key="5">
    <source>
        <dbReference type="EMBL" id="RMS45049.1"/>
    </source>
</evidence>
<dbReference type="InterPro" id="IPR042118">
    <property type="entry name" value="QueA_dom1"/>
</dbReference>
<protein>
    <recommendedName>
        <fullName evidence="7">tRNA preQ1(34) S-adenosylmethionine ribosyltransferase-isomerase QueA</fullName>
    </recommendedName>
</protein>
<dbReference type="PANTHER" id="PTHR30307">
    <property type="entry name" value="S-ADENOSYLMETHIONINE:TRNA RIBOSYLTRANSFERASE-ISOMERASE"/>
    <property type="match status" value="1"/>
</dbReference>
<dbReference type="EMBL" id="RBSQ01001368">
    <property type="protein sequence ID" value="RMS45049.1"/>
    <property type="molecule type" value="Genomic_DNA"/>
</dbReference>
<keyword evidence="4" id="KW-0671">Queuosine biosynthesis</keyword>
<gene>
    <name evidence="5" type="ORF">ALP65_04007</name>
</gene>
<evidence type="ECO:0000256" key="2">
    <source>
        <dbReference type="ARBA" id="ARBA00022679"/>
    </source>
</evidence>
<comment type="caution">
    <text evidence="5">The sequence shown here is derived from an EMBL/GenBank/DDBJ whole genome shotgun (WGS) entry which is preliminary data.</text>
</comment>
<reference evidence="5 6" key="1">
    <citation type="submission" date="2018-08" db="EMBL/GenBank/DDBJ databases">
        <title>Recombination of ecologically and evolutionarily significant loci maintains genetic cohesion in the Pseudomonas syringae species complex.</title>
        <authorList>
            <person name="Dillon M."/>
            <person name="Thakur S."/>
            <person name="Almeida R.N.D."/>
            <person name="Weir B.S."/>
            <person name="Guttman D.S."/>
        </authorList>
    </citation>
    <scope>NUCLEOTIDE SEQUENCE [LARGE SCALE GENOMIC DNA]</scope>
    <source>
        <strain evidence="5 6">ICMP 7846</strain>
    </source>
</reference>
<evidence type="ECO:0000256" key="4">
    <source>
        <dbReference type="ARBA" id="ARBA00022785"/>
    </source>
</evidence>
<evidence type="ECO:0008006" key="7">
    <source>
        <dbReference type="Google" id="ProtNLM"/>
    </source>
</evidence>
<dbReference type="Proteomes" id="UP000270834">
    <property type="component" value="Unassembled WGS sequence"/>
</dbReference>
<dbReference type="AlphaFoldDB" id="A0A3M5D500"/>
<evidence type="ECO:0000313" key="6">
    <source>
        <dbReference type="Proteomes" id="UP000270834"/>
    </source>
</evidence>
<proteinExistence type="predicted"/>
<dbReference type="Gene3D" id="3.40.1780.10">
    <property type="entry name" value="QueA-like"/>
    <property type="match status" value="1"/>
</dbReference>
<dbReference type="PANTHER" id="PTHR30307:SF0">
    <property type="entry name" value="S-ADENOSYLMETHIONINE:TRNA RIBOSYLTRANSFERASE-ISOMERASE"/>
    <property type="match status" value="1"/>
</dbReference>
<sequence length="70" mass="7953">MRVADFHFDLPEALIARHPLPERRASRLLALDGPTGTLAHRQFADLLDYLRPGDLMVFNNTRVIPARLFG</sequence>
<evidence type="ECO:0000256" key="1">
    <source>
        <dbReference type="ARBA" id="ARBA00022490"/>
    </source>
</evidence>
<dbReference type="SUPFAM" id="SSF111337">
    <property type="entry name" value="QueA-like"/>
    <property type="match status" value="1"/>
</dbReference>